<dbReference type="OrthoDB" id="6627757at2759"/>
<name>A0A8R1WCC5_ACYPI</name>
<dbReference type="AlphaFoldDB" id="A0A8R1WCC5"/>
<dbReference type="GeneID" id="100575611"/>
<evidence type="ECO:0000313" key="2">
    <source>
        <dbReference type="EnsemblMetazoa" id="XP_003248316.1"/>
    </source>
</evidence>
<dbReference type="KEGG" id="api:100575611"/>
<dbReference type="Proteomes" id="UP000007819">
    <property type="component" value="Chromosome X"/>
</dbReference>
<organism evidence="2 3">
    <name type="scientific">Acyrthosiphon pisum</name>
    <name type="common">Pea aphid</name>
    <dbReference type="NCBI Taxonomy" id="7029"/>
    <lineage>
        <taxon>Eukaryota</taxon>
        <taxon>Metazoa</taxon>
        <taxon>Ecdysozoa</taxon>
        <taxon>Arthropoda</taxon>
        <taxon>Hexapoda</taxon>
        <taxon>Insecta</taxon>
        <taxon>Pterygota</taxon>
        <taxon>Neoptera</taxon>
        <taxon>Paraneoptera</taxon>
        <taxon>Hemiptera</taxon>
        <taxon>Sternorrhyncha</taxon>
        <taxon>Aphidomorpha</taxon>
        <taxon>Aphidoidea</taxon>
        <taxon>Aphididae</taxon>
        <taxon>Macrosiphini</taxon>
        <taxon>Acyrthosiphon</taxon>
    </lineage>
</organism>
<accession>A0A8R1WCC5</accession>
<reference evidence="2" key="2">
    <citation type="submission" date="2022-06" db="UniProtKB">
        <authorList>
            <consortium name="EnsemblMetazoa"/>
        </authorList>
    </citation>
    <scope>IDENTIFICATION</scope>
</reference>
<dbReference type="RefSeq" id="XP_003248316.1">
    <property type="nucleotide sequence ID" value="XM_003248268.4"/>
</dbReference>
<evidence type="ECO:0000313" key="3">
    <source>
        <dbReference type="Proteomes" id="UP000007819"/>
    </source>
</evidence>
<feature type="coiled-coil region" evidence="1">
    <location>
        <begin position="215"/>
        <end position="242"/>
    </location>
</feature>
<evidence type="ECO:0000256" key="1">
    <source>
        <dbReference type="SAM" id="Coils"/>
    </source>
</evidence>
<protein>
    <submittedName>
        <fullName evidence="2">Uncharacterized protein</fullName>
    </submittedName>
</protein>
<keyword evidence="3" id="KW-1185">Reference proteome</keyword>
<dbReference type="EnsemblMetazoa" id="XM_003248268.4">
    <property type="protein sequence ID" value="XP_003248316.1"/>
    <property type="gene ID" value="LOC100575611"/>
</dbReference>
<sequence length="260" mass="29852">MSINEVPVLSTCEDQFISPIENEAAEKSLSDKNNLKDNTDNTSMIIDLTIDDSSNSPLSITLEPIEKRKNCNAEEFSRDEDGIIFKLSKEVLLPSLYWKSEHLNSQNATLFYEQDANDVTVKKVYFDNNLVPSIEIYGKKYEYTTPITTMKELGNLLEKIYGIEKCYGRGGFVFEQCLGYFENSLVQMCSGCQGLLKDRDFQRMKAKIEAQNKIFESFKNQIAEKREVVLQLRREIADIQRIRELNVTLKQSGISKLSHK</sequence>
<keyword evidence="1" id="KW-0175">Coiled coil</keyword>
<proteinExistence type="predicted"/>
<reference evidence="3" key="1">
    <citation type="submission" date="2010-06" db="EMBL/GenBank/DDBJ databases">
        <authorList>
            <person name="Jiang H."/>
            <person name="Abraham K."/>
            <person name="Ali S."/>
            <person name="Alsbrooks S.L."/>
            <person name="Anim B.N."/>
            <person name="Anosike U.S."/>
            <person name="Attaway T."/>
            <person name="Bandaranaike D.P."/>
            <person name="Battles P.K."/>
            <person name="Bell S.N."/>
            <person name="Bell A.V."/>
            <person name="Beltran B."/>
            <person name="Bickham C."/>
            <person name="Bustamante Y."/>
            <person name="Caleb T."/>
            <person name="Canada A."/>
            <person name="Cardenas V."/>
            <person name="Carter K."/>
            <person name="Chacko J."/>
            <person name="Chandrabose M.N."/>
            <person name="Chavez D."/>
            <person name="Chavez A."/>
            <person name="Chen L."/>
            <person name="Chu H.-S."/>
            <person name="Claassen K.J."/>
            <person name="Cockrell R."/>
            <person name="Collins M."/>
            <person name="Cooper J.A."/>
            <person name="Cree A."/>
            <person name="Curry S.M."/>
            <person name="Da Y."/>
            <person name="Dao M.D."/>
            <person name="Das B."/>
            <person name="Davila M.-L."/>
            <person name="Davy-Carroll L."/>
            <person name="Denson S."/>
            <person name="Dinh H."/>
            <person name="Ebong V.E."/>
            <person name="Edwards J.R."/>
            <person name="Egan A."/>
            <person name="El-Daye J."/>
            <person name="Escobedo L."/>
            <person name="Fernandez S."/>
            <person name="Fernando P.R."/>
            <person name="Flagg N."/>
            <person name="Forbes L.D."/>
            <person name="Fowler R.G."/>
            <person name="Fu Q."/>
            <person name="Gabisi R.A."/>
            <person name="Ganer J."/>
            <person name="Garbino Pronczuk A."/>
            <person name="Garcia R.M."/>
            <person name="Garner T."/>
            <person name="Garrett T.E."/>
            <person name="Gonzalez D.A."/>
            <person name="Hamid H."/>
            <person name="Hawkins E.S."/>
            <person name="Hirani K."/>
            <person name="Hogues M.E."/>
            <person name="Hollins B."/>
            <person name="Hsiao C.-H."/>
            <person name="Jabil R."/>
            <person name="James M.L."/>
            <person name="Jhangiani S.N."/>
            <person name="Johnson B."/>
            <person name="Johnson Q."/>
            <person name="Joshi V."/>
            <person name="Kalu J.B."/>
            <person name="Kam C."/>
            <person name="Kashfia A."/>
            <person name="Keebler J."/>
            <person name="Kisamo H."/>
            <person name="Kovar C.L."/>
            <person name="Lago L.A."/>
            <person name="Lai C.-Y."/>
            <person name="Laidlaw J."/>
            <person name="Lara F."/>
            <person name="Le T.-K."/>
            <person name="Lee S.L."/>
            <person name="Legall F.H."/>
            <person name="Lemon S.J."/>
            <person name="Lewis L.R."/>
            <person name="Li B."/>
            <person name="Liu Y."/>
            <person name="Liu Y.-S."/>
            <person name="Lopez J."/>
            <person name="Lozado R.J."/>
            <person name="Lu J."/>
            <person name="Madu R.C."/>
            <person name="Maheshwari M."/>
            <person name="Maheshwari R."/>
            <person name="Malloy K."/>
            <person name="Martinez E."/>
            <person name="Mathew T."/>
            <person name="Mercado I.C."/>
            <person name="Mercado C."/>
            <person name="Meyer B."/>
            <person name="Montgomery K."/>
            <person name="Morgan M.B."/>
            <person name="Munidasa M."/>
            <person name="Nazareth L.V."/>
            <person name="Nelson J."/>
            <person name="Ng B.M."/>
            <person name="Nguyen N.B."/>
            <person name="Nguyen P.Q."/>
            <person name="Nguyen T."/>
            <person name="Obregon M."/>
            <person name="Okwuonu G.O."/>
            <person name="Onwere C.G."/>
            <person name="Orozco G."/>
            <person name="Parra A."/>
            <person name="Patel S."/>
            <person name="Patil S."/>
            <person name="Perez A."/>
            <person name="Perez Y."/>
            <person name="Pham C."/>
            <person name="Primus E.L."/>
            <person name="Pu L.-L."/>
            <person name="Puazo M."/>
            <person name="Qin X."/>
            <person name="Quiroz J.B."/>
            <person name="Reese J."/>
            <person name="Richards S."/>
            <person name="Rives C.M."/>
            <person name="Robberts R."/>
            <person name="Ruiz S.J."/>
            <person name="Ruiz M.J."/>
            <person name="Santibanez J."/>
            <person name="Schneider B.W."/>
            <person name="Sisson I."/>
            <person name="Smith M."/>
            <person name="Sodergren E."/>
            <person name="Song X.-Z."/>
            <person name="Song B.B."/>
            <person name="Summersgill H."/>
            <person name="Thelus R."/>
            <person name="Thornton R.D."/>
            <person name="Trejos Z.Y."/>
            <person name="Usmani K."/>
            <person name="Vattathil S."/>
            <person name="Villasana D."/>
            <person name="Walker D.L."/>
            <person name="Wang S."/>
            <person name="Wang K."/>
            <person name="White C.S."/>
            <person name="Williams A.C."/>
            <person name="Williamson J."/>
            <person name="Wilson K."/>
            <person name="Woghiren I.O."/>
            <person name="Woodworth J.R."/>
            <person name="Worley K.C."/>
            <person name="Wright R.A."/>
            <person name="Wu W."/>
            <person name="Young L."/>
            <person name="Zhang L."/>
            <person name="Zhang J."/>
            <person name="Zhu Y."/>
            <person name="Muzny D.M."/>
            <person name="Weinstock G."/>
            <person name="Gibbs R.A."/>
        </authorList>
    </citation>
    <scope>NUCLEOTIDE SEQUENCE [LARGE SCALE GENOMIC DNA]</scope>
    <source>
        <strain evidence="3">LSR1</strain>
    </source>
</reference>